<organism evidence="1 2">
    <name type="scientific">Campylobacter majalis</name>
    <dbReference type="NCBI Taxonomy" id="2790656"/>
    <lineage>
        <taxon>Bacteria</taxon>
        <taxon>Pseudomonadati</taxon>
        <taxon>Campylobacterota</taxon>
        <taxon>Epsilonproteobacteria</taxon>
        <taxon>Campylobacterales</taxon>
        <taxon>Campylobacteraceae</taxon>
        <taxon>Campylobacter</taxon>
    </lineage>
</organism>
<gene>
    <name evidence="1" type="ORF">LMG7974_00211</name>
</gene>
<protein>
    <recommendedName>
        <fullName evidence="3">Periplasmic protein</fullName>
    </recommendedName>
</protein>
<dbReference type="RefSeq" id="WP_229932041.1">
    <property type="nucleotide sequence ID" value="NZ_CAJHOF010000002.1"/>
</dbReference>
<accession>A0ABM8Q361</accession>
<evidence type="ECO:0000313" key="2">
    <source>
        <dbReference type="Proteomes" id="UP000789803"/>
    </source>
</evidence>
<evidence type="ECO:0008006" key="3">
    <source>
        <dbReference type="Google" id="ProtNLM"/>
    </source>
</evidence>
<comment type="caution">
    <text evidence="1">The sequence shown here is derived from an EMBL/GenBank/DDBJ whole genome shotgun (WGS) entry which is preliminary data.</text>
</comment>
<evidence type="ECO:0000313" key="1">
    <source>
        <dbReference type="EMBL" id="CAD7287272.1"/>
    </source>
</evidence>
<keyword evidence="2" id="KW-1185">Reference proteome</keyword>
<dbReference type="Proteomes" id="UP000789803">
    <property type="component" value="Unassembled WGS sequence"/>
</dbReference>
<reference evidence="1 2" key="1">
    <citation type="submission" date="2020-11" db="EMBL/GenBank/DDBJ databases">
        <authorList>
            <person name="Peeters C."/>
        </authorList>
    </citation>
    <scope>NUCLEOTIDE SEQUENCE [LARGE SCALE GENOMIC DNA]</scope>
    <source>
        <strain evidence="1 2">LMG 7974</strain>
    </source>
</reference>
<sequence>MQIIQEQFFVNYTIQDGIIKSSASGNFQGNNYDSSVRITCSNRYEVLNEKTDNIDETEQRVVFKIPCPDNKIAGEVAKAIRTILREKKQSLSFVGGFPNDNLVVNVSTPYDTFLLNPTPILVTEFEADKNDLKGKNEVKKDK</sequence>
<name>A0ABM8Q361_9BACT</name>
<dbReference type="EMBL" id="CAJHOF010000002">
    <property type="protein sequence ID" value="CAD7287272.1"/>
    <property type="molecule type" value="Genomic_DNA"/>
</dbReference>
<proteinExistence type="predicted"/>